<sequence>MDYITLQEQDPKIFDLIHKEKDRQNNGLEMIPSENHTSNAVLEALGSRLTDKYSEG</sequence>
<dbReference type="PANTHER" id="PTHR11680:SF35">
    <property type="entry name" value="SERINE HYDROXYMETHYLTRANSFERASE 1"/>
    <property type="match status" value="1"/>
</dbReference>
<gene>
    <name evidence="4" type="ORF">COU33_00200</name>
</gene>
<dbReference type="GO" id="GO:0030170">
    <property type="term" value="F:pyridoxal phosphate binding"/>
    <property type="evidence" value="ECO:0007669"/>
    <property type="project" value="TreeGrafter"/>
</dbReference>
<dbReference type="GO" id="GO:0008168">
    <property type="term" value="F:methyltransferase activity"/>
    <property type="evidence" value="ECO:0007669"/>
    <property type="project" value="UniProtKB-KW"/>
</dbReference>
<proteinExistence type="predicted"/>
<dbReference type="GO" id="GO:0046653">
    <property type="term" value="P:tetrahydrofolate metabolic process"/>
    <property type="evidence" value="ECO:0007669"/>
    <property type="project" value="TreeGrafter"/>
</dbReference>
<dbReference type="Gene3D" id="3.90.1150.10">
    <property type="entry name" value="Aspartate Aminotransferase, domain 1"/>
    <property type="match status" value="1"/>
</dbReference>
<dbReference type="Proteomes" id="UP000229362">
    <property type="component" value="Unassembled WGS sequence"/>
</dbReference>
<feature type="non-terminal residue" evidence="4">
    <location>
        <position position="56"/>
    </location>
</feature>
<keyword evidence="4" id="KW-0489">Methyltransferase</keyword>
<dbReference type="InterPro" id="IPR015422">
    <property type="entry name" value="PyrdxlP-dep_Trfase_small"/>
</dbReference>
<evidence type="ECO:0000256" key="2">
    <source>
        <dbReference type="ARBA" id="ARBA00022898"/>
    </source>
</evidence>
<evidence type="ECO:0000313" key="5">
    <source>
        <dbReference type="Proteomes" id="UP000229362"/>
    </source>
</evidence>
<comment type="cofactor">
    <cofactor evidence="1">
        <name>pyridoxal 5'-phosphate</name>
        <dbReference type="ChEBI" id="CHEBI:597326"/>
    </cofactor>
</comment>
<dbReference type="InterPro" id="IPR015424">
    <property type="entry name" value="PyrdxlP-dep_Trfase"/>
</dbReference>
<dbReference type="SUPFAM" id="SSF53383">
    <property type="entry name" value="PLP-dependent transferases"/>
    <property type="match status" value="1"/>
</dbReference>
<keyword evidence="4" id="KW-0808">Transferase</keyword>
<comment type="caution">
    <text evidence="4">The sequence shown here is derived from an EMBL/GenBank/DDBJ whole genome shotgun (WGS) entry which is preliminary data.</text>
</comment>
<dbReference type="InterPro" id="IPR049943">
    <property type="entry name" value="Ser_HO-MeTrfase-like"/>
</dbReference>
<feature type="domain" description="Serine hydroxymethyltransferase-like" evidence="3">
    <location>
        <begin position="6"/>
        <end position="56"/>
    </location>
</feature>
<dbReference type="GO" id="GO:0005737">
    <property type="term" value="C:cytoplasm"/>
    <property type="evidence" value="ECO:0007669"/>
    <property type="project" value="TreeGrafter"/>
</dbReference>
<dbReference type="AlphaFoldDB" id="A0A2M6W2K7"/>
<dbReference type="EMBL" id="PFBZ01000010">
    <property type="protein sequence ID" value="PIT86965.1"/>
    <property type="molecule type" value="Genomic_DNA"/>
</dbReference>
<evidence type="ECO:0000313" key="4">
    <source>
        <dbReference type="EMBL" id="PIT86965.1"/>
    </source>
</evidence>
<name>A0A2M6W2K7_9BACT</name>
<dbReference type="GO" id="GO:0004372">
    <property type="term" value="F:glycine hydroxymethyltransferase activity"/>
    <property type="evidence" value="ECO:0007669"/>
    <property type="project" value="TreeGrafter"/>
</dbReference>
<evidence type="ECO:0000256" key="1">
    <source>
        <dbReference type="ARBA" id="ARBA00001933"/>
    </source>
</evidence>
<evidence type="ECO:0000259" key="3">
    <source>
        <dbReference type="Pfam" id="PF00464"/>
    </source>
</evidence>
<organism evidence="4 5">
    <name type="scientific">Candidatus Magasanikbacteria bacterium CG10_big_fil_rev_8_21_14_0_10_43_6</name>
    <dbReference type="NCBI Taxonomy" id="1974650"/>
    <lineage>
        <taxon>Bacteria</taxon>
        <taxon>Candidatus Magasanikiibacteriota</taxon>
    </lineage>
</organism>
<dbReference type="PANTHER" id="PTHR11680">
    <property type="entry name" value="SERINE HYDROXYMETHYLTRANSFERASE"/>
    <property type="match status" value="1"/>
</dbReference>
<keyword evidence="2" id="KW-0663">Pyridoxal phosphate</keyword>
<protein>
    <submittedName>
        <fullName evidence="4">Serine hydroxymethyltransferase</fullName>
    </submittedName>
</protein>
<dbReference type="Pfam" id="PF00464">
    <property type="entry name" value="SHMT"/>
    <property type="match status" value="1"/>
</dbReference>
<dbReference type="GO" id="GO:0032259">
    <property type="term" value="P:methylation"/>
    <property type="evidence" value="ECO:0007669"/>
    <property type="project" value="UniProtKB-KW"/>
</dbReference>
<dbReference type="GO" id="GO:0019264">
    <property type="term" value="P:glycine biosynthetic process from serine"/>
    <property type="evidence" value="ECO:0007669"/>
    <property type="project" value="TreeGrafter"/>
</dbReference>
<accession>A0A2M6W2K7</accession>
<reference evidence="5" key="1">
    <citation type="submission" date="2017-09" db="EMBL/GenBank/DDBJ databases">
        <title>Depth-based differentiation of microbial function through sediment-hosted aquifers and enrichment of novel symbionts in the deep terrestrial subsurface.</title>
        <authorList>
            <person name="Probst A.J."/>
            <person name="Ladd B."/>
            <person name="Jarett J.K."/>
            <person name="Geller-Mcgrath D.E."/>
            <person name="Sieber C.M.K."/>
            <person name="Emerson J.B."/>
            <person name="Anantharaman K."/>
            <person name="Thomas B.C."/>
            <person name="Malmstrom R."/>
            <person name="Stieglmeier M."/>
            <person name="Klingl A."/>
            <person name="Woyke T."/>
            <person name="Ryan C.M."/>
            <person name="Banfield J.F."/>
        </authorList>
    </citation>
    <scope>NUCLEOTIDE SEQUENCE [LARGE SCALE GENOMIC DNA]</scope>
</reference>
<dbReference type="InterPro" id="IPR039429">
    <property type="entry name" value="SHMT-like_dom"/>
</dbReference>